<name>A0A6B8RJS9_9BACL</name>
<organism evidence="1 2">
    <name type="scientific">Paenibacillus psychroresistens</name>
    <dbReference type="NCBI Taxonomy" id="1778678"/>
    <lineage>
        <taxon>Bacteria</taxon>
        <taxon>Bacillati</taxon>
        <taxon>Bacillota</taxon>
        <taxon>Bacilli</taxon>
        <taxon>Bacillales</taxon>
        <taxon>Paenibacillaceae</taxon>
        <taxon>Paenibacillus</taxon>
    </lineage>
</organism>
<proteinExistence type="predicted"/>
<evidence type="ECO:0000313" key="2">
    <source>
        <dbReference type="Proteomes" id="UP000426246"/>
    </source>
</evidence>
<protein>
    <submittedName>
        <fullName evidence="1">Uncharacterized protein</fullName>
    </submittedName>
</protein>
<dbReference type="Gene3D" id="1.10.8.200">
    <property type="entry name" value="Replisome organizer (g39p helicase loader/inhibitor protein)"/>
    <property type="match status" value="1"/>
</dbReference>
<dbReference type="EMBL" id="CP034235">
    <property type="protein sequence ID" value="QGQ95842.1"/>
    <property type="molecule type" value="Genomic_DNA"/>
</dbReference>
<gene>
    <name evidence="1" type="ORF">EHS13_13620</name>
</gene>
<accession>A0A6B8RJS9</accession>
<dbReference type="KEGG" id="ppsc:EHS13_13620"/>
<dbReference type="Proteomes" id="UP000426246">
    <property type="component" value="Chromosome"/>
</dbReference>
<sequence length="136" mass="15833">MKSSRRKSGVNKAEVAELLKPIKRNYPNFDASIEVVEHYHKYLQDFPFELAQYNVDQHIMTEKYAPTVAHIRGQLAEQTQHEQLREEAINMTAQIEEWKLTAVPMPSHVKEALKNLDKKFREAFDDGHVGRNTITE</sequence>
<keyword evidence="2" id="KW-1185">Reference proteome</keyword>
<dbReference type="AlphaFoldDB" id="A0A6B8RJS9"/>
<evidence type="ECO:0000313" key="1">
    <source>
        <dbReference type="EMBL" id="QGQ95842.1"/>
    </source>
</evidence>
<reference evidence="2" key="1">
    <citation type="submission" date="2018-11" db="EMBL/GenBank/DDBJ databases">
        <title>Complete genome sequence of Paenibacillus sp. ML311-T8.</title>
        <authorList>
            <person name="Nam Y.-D."/>
            <person name="Kang J."/>
            <person name="Chung W.-H."/>
            <person name="Park Y.S."/>
        </authorList>
    </citation>
    <scope>NUCLEOTIDE SEQUENCE [LARGE SCALE GENOMIC DNA]</scope>
    <source>
        <strain evidence="2">ML311-T8</strain>
    </source>
</reference>